<dbReference type="EMBL" id="UYRT01082845">
    <property type="protein sequence ID" value="VDN26558.1"/>
    <property type="molecule type" value="Genomic_DNA"/>
</dbReference>
<proteinExistence type="predicted"/>
<feature type="compositionally biased region" description="Pro residues" evidence="1">
    <location>
        <begin position="262"/>
        <end position="281"/>
    </location>
</feature>
<organism evidence="2 3">
    <name type="scientific">Gongylonema pulchrum</name>
    <dbReference type="NCBI Taxonomy" id="637853"/>
    <lineage>
        <taxon>Eukaryota</taxon>
        <taxon>Metazoa</taxon>
        <taxon>Ecdysozoa</taxon>
        <taxon>Nematoda</taxon>
        <taxon>Chromadorea</taxon>
        <taxon>Rhabditida</taxon>
        <taxon>Spirurina</taxon>
        <taxon>Spiruromorpha</taxon>
        <taxon>Spiruroidea</taxon>
        <taxon>Gongylonematidae</taxon>
        <taxon>Gongylonema</taxon>
    </lineage>
</organism>
<feature type="region of interest" description="Disordered" evidence="1">
    <location>
        <begin position="236"/>
        <end position="290"/>
    </location>
</feature>
<sequence>MAPSPSVKGAEGSSVNVKGSGKQSGGGRKPTGGAVKIAKPQPIAPAGLVPVGAPVPMMLMSTTVPQLGSFTGPAAVPFMGPNGQIIHQQLISTSSVPAHQMIPVFQQQQQQNAAPQFAVSQPVAPNSAPETTDRDSQKTQLDDENGLVDSGIENEPPPLLVQEFILKVISTETGETKDALDVHMLFIREAERYYQKAGKKGKIVHIIEGFEIEESDEPFPCEPPIRLSDWITSEAELKEGTPDEEEEQKEVAAEAVAAAAAPLPPPPQSPQPPPPPPPPQPDSCMSKFKS</sequence>
<dbReference type="OrthoDB" id="5850258at2759"/>
<evidence type="ECO:0000313" key="3">
    <source>
        <dbReference type="Proteomes" id="UP000271098"/>
    </source>
</evidence>
<gene>
    <name evidence="2" type="ORF">GPUH_LOCUS15732</name>
</gene>
<feature type="region of interest" description="Disordered" evidence="1">
    <location>
        <begin position="1"/>
        <end position="37"/>
    </location>
</feature>
<accession>A0A3P7MVD0</accession>
<evidence type="ECO:0000256" key="1">
    <source>
        <dbReference type="SAM" id="MobiDB-lite"/>
    </source>
</evidence>
<keyword evidence="3" id="KW-1185">Reference proteome</keyword>
<feature type="compositionally biased region" description="Low complexity" evidence="1">
    <location>
        <begin position="12"/>
        <end position="21"/>
    </location>
</feature>
<dbReference type="AlphaFoldDB" id="A0A3P7MVD0"/>
<reference evidence="2 3" key="1">
    <citation type="submission" date="2018-11" db="EMBL/GenBank/DDBJ databases">
        <authorList>
            <consortium name="Pathogen Informatics"/>
        </authorList>
    </citation>
    <scope>NUCLEOTIDE SEQUENCE [LARGE SCALE GENOMIC DNA]</scope>
</reference>
<dbReference type="Proteomes" id="UP000271098">
    <property type="component" value="Unassembled WGS sequence"/>
</dbReference>
<protein>
    <submittedName>
        <fullName evidence="2">Uncharacterized protein</fullName>
    </submittedName>
</protein>
<feature type="region of interest" description="Disordered" evidence="1">
    <location>
        <begin position="107"/>
        <end position="154"/>
    </location>
</feature>
<evidence type="ECO:0000313" key="2">
    <source>
        <dbReference type="EMBL" id="VDN26558.1"/>
    </source>
</evidence>
<feature type="compositionally biased region" description="Basic and acidic residues" evidence="1">
    <location>
        <begin position="131"/>
        <end position="141"/>
    </location>
</feature>
<name>A0A3P7MVD0_9BILA</name>